<accession>A0ACB8EH85</accession>
<reference evidence="1" key="1">
    <citation type="submission" date="2021-08" db="EMBL/GenBank/DDBJ databases">
        <title>The first chromosome-level gecko genome reveals the dynamic sex chromosomes of Neotropical dwarf geckos (Sphaerodactylidae: Sphaerodactylus).</title>
        <authorList>
            <person name="Pinto B.J."/>
            <person name="Keating S.E."/>
            <person name="Gamble T."/>
        </authorList>
    </citation>
    <scope>NUCLEOTIDE SEQUENCE</scope>
    <source>
        <strain evidence="1">TG3544</strain>
    </source>
</reference>
<name>A0ACB8EH85_9SAUR</name>
<sequence>MALTNKMDGDMSGDDKDDQNAGAGVSMHSSCATNTSRRAGITWGQNGHPSCTTAGRASSPGAPSTEEGEQQRKELKAIFNGGPEKLPYFLVQVGFYMKMMMEVFEFNTEQVYEVGALLEGKAAAWLVRLFEEQAPELQDFNQFKTA</sequence>
<comment type="caution">
    <text evidence="1">The sequence shown here is derived from an EMBL/GenBank/DDBJ whole genome shotgun (WGS) entry which is preliminary data.</text>
</comment>
<gene>
    <name evidence="1" type="ORF">K3G42_015110</name>
</gene>
<protein>
    <submittedName>
        <fullName evidence="1">Uncharacterized protein</fullName>
    </submittedName>
</protein>
<evidence type="ECO:0000313" key="2">
    <source>
        <dbReference type="Proteomes" id="UP000827872"/>
    </source>
</evidence>
<keyword evidence="2" id="KW-1185">Reference proteome</keyword>
<dbReference type="EMBL" id="CM037616">
    <property type="protein sequence ID" value="KAH7991865.1"/>
    <property type="molecule type" value="Genomic_DNA"/>
</dbReference>
<proteinExistence type="predicted"/>
<organism evidence="1 2">
    <name type="scientific">Sphaerodactylus townsendi</name>
    <dbReference type="NCBI Taxonomy" id="933632"/>
    <lineage>
        <taxon>Eukaryota</taxon>
        <taxon>Metazoa</taxon>
        <taxon>Chordata</taxon>
        <taxon>Craniata</taxon>
        <taxon>Vertebrata</taxon>
        <taxon>Euteleostomi</taxon>
        <taxon>Lepidosauria</taxon>
        <taxon>Squamata</taxon>
        <taxon>Bifurcata</taxon>
        <taxon>Gekkota</taxon>
        <taxon>Sphaerodactylidae</taxon>
        <taxon>Sphaerodactylus</taxon>
    </lineage>
</organism>
<dbReference type="Proteomes" id="UP000827872">
    <property type="component" value="Linkage Group LG03"/>
</dbReference>
<evidence type="ECO:0000313" key="1">
    <source>
        <dbReference type="EMBL" id="KAH7991865.1"/>
    </source>
</evidence>